<dbReference type="InterPro" id="IPR039426">
    <property type="entry name" value="TonB-dep_rcpt-like"/>
</dbReference>
<feature type="signal peptide" evidence="10">
    <location>
        <begin position="1"/>
        <end position="21"/>
    </location>
</feature>
<dbReference type="InterPro" id="IPR037066">
    <property type="entry name" value="Plug_dom_sf"/>
</dbReference>
<dbReference type="eggNOG" id="COG1629">
    <property type="taxonomic scope" value="Bacteria"/>
</dbReference>
<evidence type="ECO:0000256" key="6">
    <source>
        <dbReference type="ARBA" id="ARBA00023136"/>
    </source>
</evidence>
<dbReference type="Proteomes" id="UP000015527">
    <property type="component" value="Unassembled WGS sequence"/>
</dbReference>
<feature type="domain" description="TonB-dependent receptor plug" evidence="12">
    <location>
        <begin position="56"/>
        <end position="171"/>
    </location>
</feature>
<dbReference type="InterPro" id="IPR000531">
    <property type="entry name" value="Beta-barrel_TonB"/>
</dbReference>
<dbReference type="PANTHER" id="PTHR47234:SF2">
    <property type="entry name" value="TONB-DEPENDENT RECEPTOR"/>
    <property type="match status" value="1"/>
</dbReference>
<evidence type="ECO:0000256" key="1">
    <source>
        <dbReference type="ARBA" id="ARBA00004571"/>
    </source>
</evidence>
<keyword evidence="10" id="KW-0732">Signal</keyword>
<evidence type="ECO:0000256" key="9">
    <source>
        <dbReference type="RuleBase" id="RU003357"/>
    </source>
</evidence>
<organism evidence="13 14">
    <name type="scientific">Novosphingobium lindaniclasticum LE124</name>
    <dbReference type="NCBI Taxonomy" id="1096930"/>
    <lineage>
        <taxon>Bacteria</taxon>
        <taxon>Pseudomonadati</taxon>
        <taxon>Pseudomonadota</taxon>
        <taxon>Alphaproteobacteria</taxon>
        <taxon>Sphingomonadales</taxon>
        <taxon>Sphingomonadaceae</taxon>
        <taxon>Novosphingobium</taxon>
    </lineage>
</organism>
<sequence length="969" mass="102207">MRSKVVFVLLCCTANAAYATAASAQATVDAEENGKAEASVADIIVTGSRLVSNGNNSPTTIAVVTADELQETTPSNVADALLKMPQFAGSSSQSATTNAGGATSFSASSFLNLRSIGPVRNLVLFDGNRLAPSGVNGAVDIYTIPQMLLQRIDVVTGGVSAVYGSDAVSGVVNFVVDKKFNGIKGLAQSGVSQRGDGASQRLGLAVGTPFAQGRGHIEGSFEYFKSDGIDSNKSRRNGAARYTATPTGGTAANPIYTLTSDSRLPATYTFGGRITTAFDASGQPVTGAAAAAFNDTNFSTDGVLTKFVHGVPGGGVESGGEGGYYESSLTASLETKQGFLRADYELTDAINVHAQGSYTDVNSVGVYIQPIVGGAGGLAARISSSNAFLSPELQQQMIAAGISTFAFRKFQMNVPRVVQDTSTRSIFGNAGLDGKLGKNFNWSIDYAHNEVRRTDIIRGNGSTGRLFAALDAVAAPASYTGTDYLLNSSGQRVVCNVTLTNPGLYPGCLPLNVFGPTAENQAASAWTRGDTTNVTTQKLDTITATLKGAVFALPAGDVQVAINGEYRALSLRGVSDNQPTSLTDCTGLRFSCNPAAPVAQYRQNVFANTAGKVNVKEIGGEILIPVFANAPFAKSLDLNGAVRYTKYSTSGGVWTWKAGIDWHVDDALSFRATRSRDIRAPTVTELFGAQQVARTGYNDLRTGINDTTTVISSGNANLAPEKADTYTIGGVYKPSWLPGFSVAVDYFNIKITEAISLIDGTSATVQQQCINSNFTSTVCSLYERTSPTAYPTRVFQSYLNAANSKTHGVDVDLIYGVSFLGGDWNFRALGSYQPKFTTVLFPNDPLLNAAGVDGLPKYRVTGFASYARGPVTVATQTTWHSATKHTALPNVTFAYPDSPAKAFTDLTLTFDVPEWKKINTQFFINVKNVFDTRPGIFAAPAATPGFGPITTNGEDPIGRYFTIGVRARL</sequence>
<dbReference type="PROSITE" id="PS52016">
    <property type="entry name" value="TONB_DEPENDENT_REC_3"/>
    <property type="match status" value="1"/>
</dbReference>
<dbReference type="Gene3D" id="2.170.130.10">
    <property type="entry name" value="TonB-dependent receptor, plug domain"/>
    <property type="match status" value="1"/>
</dbReference>
<dbReference type="Gene3D" id="2.40.170.20">
    <property type="entry name" value="TonB-dependent receptor, beta-barrel domain"/>
    <property type="match status" value="1"/>
</dbReference>
<evidence type="ECO:0008006" key="15">
    <source>
        <dbReference type="Google" id="ProtNLM"/>
    </source>
</evidence>
<dbReference type="AlphaFoldDB" id="T0IYB0"/>
<dbReference type="PANTHER" id="PTHR47234">
    <property type="match status" value="1"/>
</dbReference>
<evidence type="ECO:0000256" key="8">
    <source>
        <dbReference type="PROSITE-ProRule" id="PRU01360"/>
    </source>
</evidence>
<evidence type="ECO:0000259" key="12">
    <source>
        <dbReference type="Pfam" id="PF07715"/>
    </source>
</evidence>
<dbReference type="eggNOG" id="COG4771">
    <property type="taxonomic scope" value="Bacteria"/>
</dbReference>
<evidence type="ECO:0000313" key="13">
    <source>
        <dbReference type="EMBL" id="EQB16840.1"/>
    </source>
</evidence>
<evidence type="ECO:0000259" key="11">
    <source>
        <dbReference type="Pfam" id="PF00593"/>
    </source>
</evidence>
<keyword evidence="2 8" id="KW-0813">Transport</keyword>
<feature type="chain" id="PRO_5004564774" description="TonB-denpendent receptor" evidence="10">
    <location>
        <begin position="22"/>
        <end position="969"/>
    </location>
</feature>
<accession>T0IYB0</accession>
<keyword evidence="5 9" id="KW-0798">TonB box</keyword>
<keyword evidence="7 8" id="KW-0998">Cell outer membrane</keyword>
<keyword evidence="4 8" id="KW-0812">Transmembrane</keyword>
<evidence type="ECO:0000256" key="2">
    <source>
        <dbReference type="ARBA" id="ARBA00022448"/>
    </source>
</evidence>
<proteinExistence type="inferred from homology"/>
<dbReference type="SUPFAM" id="SSF56935">
    <property type="entry name" value="Porins"/>
    <property type="match status" value="1"/>
</dbReference>
<keyword evidence="14" id="KW-1185">Reference proteome</keyword>
<evidence type="ECO:0000256" key="3">
    <source>
        <dbReference type="ARBA" id="ARBA00022452"/>
    </source>
</evidence>
<dbReference type="Pfam" id="PF00593">
    <property type="entry name" value="TonB_dep_Rec_b-barrel"/>
    <property type="match status" value="1"/>
</dbReference>
<evidence type="ECO:0000256" key="4">
    <source>
        <dbReference type="ARBA" id="ARBA00022692"/>
    </source>
</evidence>
<comment type="similarity">
    <text evidence="8 9">Belongs to the TonB-dependent receptor family.</text>
</comment>
<evidence type="ECO:0000256" key="5">
    <source>
        <dbReference type="ARBA" id="ARBA00023077"/>
    </source>
</evidence>
<evidence type="ECO:0000256" key="7">
    <source>
        <dbReference type="ARBA" id="ARBA00023237"/>
    </source>
</evidence>
<evidence type="ECO:0000313" key="14">
    <source>
        <dbReference type="Proteomes" id="UP000015527"/>
    </source>
</evidence>
<evidence type="ECO:0000256" key="10">
    <source>
        <dbReference type="SAM" id="SignalP"/>
    </source>
</evidence>
<dbReference type="InterPro" id="IPR036942">
    <property type="entry name" value="Beta-barrel_TonB_sf"/>
</dbReference>
<keyword evidence="3 8" id="KW-1134">Transmembrane beta strand</keyword>
<gene>
    <name evidence="13" type="ORF">L284_09095</name>
</gene>
<protein>
    <recommendedName>
        <fullName evidence="15">TonB-denpendent receptor</fullName>
    </recommendedName>
</protein>
<comment type="caution">
    <text evidence="13">The sequence shown here is derived from an EMBL/GenBank/DDBJ whole genome shotgun (WGS) entry which is preliminary data.</text>
</comment>
<feature type="domain" description="TonB-dependent receptor-like beta-barrel" evidence="11">
    <location>
        <begin position="428"/>
        <end position="929"/>
    </location>
</feature>
<name>T0IYB0_9SPHN</name>
<reference evidence="13 14" key="1">
    <citation type="journal article" date="2013" name="Genome Announc.">
        <title>Genome Sequence of Novosphingobium lindaniclasticum LE124T, Isolated from a Hexachlorocyclohexane Dumpsite.</title>
        <authorList>
            <person name="Saxena A."/>
            <person name="Nayyar N."/>
            <person name="Sangwan N."/>
            <person name="Kumari R."/>
            <person name="Khurana J.P."/>
            <person name="Lal R."/>
        </authorList>
    </citation>
    <scope>NUCLEOTIDE SEQUENCE [LARGE SCALE GENOMIC DNA]</scope>
    <source>
        <strain evidence="13 14">LE124</strain>
    </source>
</reference>
<keyword evidence="6 8" id="KW-0472">Membrane</keyword>
<dbReference type="GO" id="GO:0009279">
    <property type="term" value="C:cell outer membrane"/>
    <property type="evidence" value="ECO:0007669"/>
    <property type="project" value="UniProtKB-SubCell"/>
</dbReference>
<dbReference type="Pfam" id="PF07715">
    <property type="entry name" value="Plug"/>
    <property type="match status" value="1"/>
</dbReference>
<dbReference type="InterPro" id="IPR012910">
    <property type="entry name" value="Plug_dom"/>
</dbReference>
<comment type="subcellular location">
    <subcellularLocation>
        <location evidence="1 8">Cell outer membrane</location>
        <topology evidence="1 8">Multi-pass membrane protein</topology>
    </subcellularLocation>
</comment>
<dbReference type="EMBL" id="ATHL01000064">
    <property type="protein sequence ID" value="EQB16840.1"/>
    <property type="molecule type" value="Genomic_DNA"/>
</dbReference>
<dbReference type="PATRIC" id="fig|1096930.3.peg.1799"/>